<sequence length="325" mass="35982">MAAQEINDLDLRAFAQFVEWAYAKPEHPLIVVKSHWSYNAELPMDLRNKLTKDYFPLAAGSGGTSIIKTRLEDAGTTYDVVLKCAFAEKNPVKVAKMLAQEIKIWRLLKHPNVVPFLGISMGHWVDSMFMDESFDSQVPALVSLYCDQGTITSYLAENQGTLRMPLIMDVAAAVEYLHSNNIVHGDVKPGNILIKSLENGVCAAITDFGCSRIIGDDSFEKVDVLSHRYAAPEMESCMDETHYFTTAADVFSFAVTALEVITGKAAFGDGSPEMAALHFLEGRRPQRADHPAQEMTDGLWTLLEECWSKEASSRPTISDIIARLA</sequence>
<dbReference type="AlphaFoldDB" id="A0A067NQY2"/>
<dbReference type="PROSITE" id="PS50011">
    <property type="entry name" value="PROTEIN_KINASE_DOM"/>
    <property type="match status" value="1"/>
</dbReference>
<dbReference type="Gene3D" id="1.10.510.10">
    <property type="entry name" value="Transferase(Phosphotransferase) domain 1"/>
    <property type="match status" value="1"/>
</dbReference>
<dbReference type="InterPro" id="IPR008271">
    <property type="entry name" value="Ser/Thr_kinase_AS"/>
</dbReference>
<dbReference type="PANTHER" id="PTHR44329">
    <property type="entry name" value="SERINE/THREONINE-PROTEIN KINASE TNNI3K-RELATED"/>
    <property type="match status" value="1"/>
</dbReference>
<evidence type="ECO:0000313" key="3">
    <source>
        <dbReference type="Proteomes" id="UP000027073"/>
    </source>
</evidence>
<dbReference type="SMART" id="SM00220">
    <property type="entry name" value="S_TKc"/>
    <property type="match status" value="1"/>
</dbReference>
<evidence type="ECO:0000259" key="1">
    <source>
        <dbReference type="PROSITE" id="PS50011"/>
    </source>
</evidence>
<dbReference type="EMBL" id="KL198009">
    <property type="protein sequence ID" value="KDQ26512.1"/>
    <property type="molecule type" value="Genomic_DNA"/>
</dbReference>
<dbReference type="STRING" id="1137138.A0A067NQY2"/>
<dbReference type="OrthoDB" id="5966500at2759"/>
<dbReference type="InterPro" id="IPR011009">
    <property type="entry name" value="Kinase-like_dom_sf"/>
</dbReference>
<proteinExistence type="predicted"/>
<dbReference type="VEuPathDB" id="FungiDB:PLEOSDRAFT_1084387"/>
<dbReference type="PRINTS" id="PR00109">
    <property type="entry name" value="TYRKINASE"/>
</dbReference>
<dbReference type="GO" id="GO:0005524">
    <property type="term" value="F:ATP binding"/>
    <property type="evidence" value="ECO:0007669"/>
    <property type="project" value="InterPro"/>
</dbReference>
<protein>
    <recommendedName>
        <fullName evidence="1">Protein kinase domain-containing protein</fullName>
    </recommendedName>
</protein>
<reference evidence="3" key="1">
    <citation type="journal article" date="2014" name="Proc. Natl. Acad. Sci. U.S.A.">
        <title>Extensive sampling of basidiomycete genomes demonstrates inadequacy of the white-rot/brown-rot paradigm for wood decay fungi.</title>
        <authorList>
            <person name="Riley R."/>
            <person name="Salamov A.A."/>
            <person name="Brown D.W."/>
            <person name="Nagy L.G."/>
            <person name="Floudas D."/>
            <person name="Held B.W."/>
            <person name="Levasseur A."/>
            <person name="Lombard V."/>
            <person name="Morin E."/>
            <person name="Otillar R."/>
            <person name="Lindquist E.A."/>
            <person name="Sun H."/>
            <person name="LaButti K.M."/>
            <person name="Schmutz J."/>
            <person name="Jabbour D."/>
            <person name="Luo H."/>
            <person name="Baker S.E."/>
            <person name="Pisabarro A.G."/>
            <person name="Walton J.D."/>
            <person name="Blanchette R.A."/>
            <person name="Henrissat B."/>
            <person name="Martin F."/>
            <person name="Cullen D."/>
            <person name="Hibbett D.S."/>
            <person name="Grigoriev I.V."/>
        </authorList>
    </citation>
    <scope>NUCLEOTIDE SEQUENCE [LARGE SCALE GENOMIC DNA]</scope>
    <source>
        <strain evidence="3">PC15</strain>
    </source>
</reference>
<organism evidence="2 3">
    <name type="scientific">Pleurotus ostreatus (strain PC15)</name>
    <name type="common">Oyster mushroom</name>
    <dbReference type="NCBI Taxonomy" id="1137138"/>
    <lineage>
        <taxon>Eukaryota</taxon>
        <taxon>Fungi</taxon>
        <taxon>Dikarya</taxon>
        <taxon>Basidiomycota</taxon>
        <taxon>Agaricomycotina</taxon>
        <taxon>Agaricomycetes</taxon>
        <taxon>Agaricomycetidae</taxon>
        <taxon>Agaricales</taxon>
        <taxon>Pleurotineae</taxon>
        <taxon>Pleurotaceae</taxon>
        <taxon>Pleurotus</taxon>
    </lineage>
</organism>
<accession>A0A067NQY2</accession>
<dbReference type="Pfam" id="PF07714">
    <property type="entry name" value="PK_Tyr_Ser-Thr"/>
    <property type="match status" value="1"/>
</dbReference>
<dbReference type="InParanoid" id="A0A067NQY2"/>
<dbReference type="InterPro" id="IPR051681">
    <property type="entry name" value="Ser/Thr_Kinases-Pseudokinases"/>
</dbReference>
<dbReference type="Proteomes" id="UP000027073">
    <property type="component" value="Unassembled WGS sequence"/>
</dbReference>
<dbReference type="PROSITE" id="PS00108">
    <property type="entry name" value="PROTEIN_KINASE_ST"/>
    <property type="match status" value="1"/>
</dbReference>
<dbReference type="GO" id="GO:0004674">
    <property type="term" value="F:protein serine/threonine kinase activity"/>
    <property type="evidence" value="ECO:0007669"/>
    <property type="project" value="TreeGrafter"/>
</dbReference>
<dbReference type="HOGENOM" id="CLU_000288_7_18_1"/>
<feature type="domain" description="Protein kinase" evidence="1">
    <location>
        <begin position="51"/>
        <end position="325"/>
    </location>
</feature>
<name>A0A067NQY2_PLEO1</name>
<evidence type="ECO:0000313" key="2">
    <source>
        <dbReference type="EMBL" id="KDQ26512.1"/>
    </source>
</evidence>
<dbReference type="InterPro" id="IPR001245">
    <property type="entry name" value="Ser-Thr/Tyr_kinase_cat_dom"/>
</dbReference>
<dbReference type="InterPro" id="IPR000719">
    <property type="entry name" value="Prot_kinase_dom"/>
</dbReference>
<dbReference type="SUPFAM" id="SSF56112">
    <property type="entry name" value="Protein kinase-like (PK-like)"/>
    <property type="match status" value="1"/>
</dbReference>
<gene>
    <name evidence="2" type="ORF">PLEOSDRAFT_1084387</name>
</gene>